<feature type="non-terminal residue" evidence="3">
    <location>
        <position position="346"/>
    </location>
</feature>
<dbReference type="PANTHER" id="PTHR34978">
    <property type="entry name" value="POSSIBLE SENSOR-TRANSDUCER PROTEIN BLAR"/>
    <property type="match status" value="1"/>
</dbReference>
<keyword evidence="1" id="KW-0812">Transmembrane</keyword>
<organism evidence="3 4">
    <name type="scientific">Candidatus Aquicultor secundus</name>
    <dbReference type="NCBI Taxonomy" id="1973895"/>
    <lineage>
        <taxon>Bacteria</taxon>
        <taxon>Bacillati</taxon>
        <taxon>Actinomycetota</taxon>
        <taxon>Candidatus Aquicultoria</taxon>
        <taxon>Candidatus Aquicultorales</taxon>
        <taxon>Candidatus Aquicultoraceae</taxon>
        <taxon>Candidatus Aquicultor</taxon>
    </lineage>
</organism>
<comment type="caution">
    <text evidence="3">The sequence shown here is derived from an EMBL/GenBank/DDBJ whole genome shotgun (WGS) entry which is preliminary data.</text>
</comment>
<dbReference type="Proteomes" id="UP000230956">
    <property type="component" value="Unassembled WGS sequence"/>
</dbReference>
<dbReference type="PANTHER" id="PTHR34978:SF3">
    <property type="entry name" value="SLR0241 PROTEIN"/>
    <property type="match status" value="1"/>
</dbReference>
<reference evidence="4" key="1">
    <citation type="submission" date="2017-09" db="EMBL/GenBank/DDBJ databases">
        <title>Depth-based differentiation of microbial function through sediment-hosted aquifers and enrichment of novel symbionts in the deep terrestrial subsurface.</title>
        <authorList>
            <person name="Probst A.J."/>
            <person name="Ladd B."/>
            <person name="Jarett J.K."/>
            <person name="Geller-Mcgrath D.E."/>
            <person name="Sieber C.M.K."/>
            <person name="Emerson J.B."/>
            <person name="Anantharaman K."/>
            <person name="Thomas B.C."/>
            <person name="Malmstrom R."/>
            <person name="Stieglmeier M."/>
            <person name="Klingl A."/>
            <person name="Woyke T."/>
            <person name="Ryan C.M."/>
            <person name="Banfield J.F."/>
        </authorList>
    </citation>
    <scope>NUCLEOTIDE SEQUENCE [LARGE SCALE GENOMIC DNA]</scope>
</reference>
<gene>
    <name evidence="3" type="ORF">COY37_01940</name>
</gene>
<sequence length="346" mass="39726">MLLWESLLLNHILPSIFDAAASLLFVLLIFKVFRVKNPATRFMFLFLPLFKAFIVFIDSTSTTAHVPKNKFLMIGFRMPDPFGFFTLPRNELYTMTYDHSALVIATEAVVAIILILLAARWVQLFLFFEGFRKAEQVDETEYPQLYASLRNLTGKLSSSPPKLVFSNIYQFVPFSVGYRAPIIVLSRDLVDSFPEEQLEIMLAHELAHIKRKDSFTGWLALILRDVMFFNPLIRLSYRTLEEEKEKVCDRIALEKTGVSPKVIANTLIDVALFHKDAGPNRKRLLPTTVESFAYRHSALEKRIEFITSPMPPSVYPSAIRTSLKTFLFVLLIYIQPVIGLKISQYT</sequence>
<dbReference type="AlphaFoldDB" id="A0A2M7T9Y8"/>
<proteinExistence type="predicted"/>
<dbReference type="Gene3D" id="3.30.2010.10">
    <property type="entry name" value="Metalloproteases ('zincins'), catalytic domain"/>
    <property type="match status" value="1"/>
</dbReference>
<evidence type="ECO:0000313" key="3">
    <source>
        <dbReference type="EMBL" id="PIZ41703.1"/>
    </source>
</evidence>
<dbReference type="EMBL" id="PFNG01000045">
    <property type="protein sequence ID" value="PIZ41703.1"/>
    <property type="molecule type" value="Genomic_DNA"/>
</dbReference>
<evidence type="ECO:0000313" key="4">
    <source>
        <dbReference type="Proteomes" id="UP000230956"/>
    </source>
</evidence>
<keyword evidence="1" id="KW-1133">Transmembrane helix</keyword>
<protein>
    <recommendedName>
        <fullName evidence="2">Peptidase M56 domain-containing protein</fullName>
    </recommendedName>
</protein>
<name>A0A2M7T9Y8_9ACTN</name>
<keyword evidence="1" id="KW-0472">Membrane</keyword>
<dbReference type="RefSeq" id="WP_286975769.1">
    <property type="nucleotide sequence ID" value="NZ_PFNG01000045.1"/>
</dbReference>
<evidence type="ECO:0000259" key="2">
    <source>
        <dbReference type="Pfam" id="PF05569"/>
    </source>
</evidence>
<evidence type="ECO:0000256" key="1">
    <source>
        <dbReference type="SAM" id="Phobius"/>
    </source>
</evidence>
<feature type="domain" description="Peptidase M56" evidence="2">
    <location>
        <begin position="88"/>
        <end position="305"/>
    </location>
</feature>
<feature type="transmembrane region" description="Helical" evidence="1">
    <location>
        <begin position="42"/>
        <end position="61"/>
    </location>
</feature>
<dbReference type="InterPro" id="IPR008756">
    <property type="entry name" value="Peptidase_M56"/>
</dbReference>
<accession>A0A2M7T9Y8</accession>
<dbReference type="CDD" id="cd07341">
    <property type="entry name" value="M56_BlaR1_MecR1_like"/>
    <property type="match status" value="1"/>
</dbReference>
<feature type="transmembrane region" description="Helical" evidence="1">
    <location>
        <begin position="101"/>
        <end position="122"/>
    </location>
</feature>
<dbReference type="Pfam" id="PF05569">
    <property type="entry name" value="Peptidase_M56"/>
    <property type="match status" value="1"/>
</dbReference>
<feature type="transmembrane region" description="Helical" evidence="1">
    <location>
        <begin position="12"/>
        <end position="30"/>
    </location>
</feature>
<dbReference type="InterPro" id="IPR052173">
    <property type="entry name" value="Beta-lactam_resp_regulator"/>
</dbReference>